<organism evidence="6 7">
    <name type="scientific">Marinomonas aquimarina</name>
    <dbReference type="NCBI Taxonomy" id="295068"/>
    <lineage>
        <taxon>Bacteria</taxon>
        <taxon>Pseudomonadati</taxon>
        <taxon>Pseudomonadota</taxon>
        <taxon>Gammaproteobacteria</taxon>
        <taxon>Oceanospirillales</taxon>
        <taxon>Oceanospirillaceae</taxon>
        <taxon>Marinomonas</taxon>
    </lineage>
</organism>
<evidence type="ECO:0000256" key="4">
    <source>
        <dbReference type="SAM" id="Phobius"/>
    </source>
</evidence>
<keyword evidence="7" id="KW-1185">Reference proteome</keyword>
<keyword evidence="4" id="KW-0472">Membrane</keyword>
<protein>
    <recommendedName>
        <fullName evidence="1">undecaprenyl-diphosphate phosphatase</fullName>
        <ecNumber evidence="1">3.6.1.27</ecNumber>
    </recommendedName>
    <alternativeName>
        <fullName evidence="2">Undecaprenyl pyrophosphate phosphatase</fullName>
    </alternativeName>
</protein>
<dbReference type="InterPro" id="IPR036938">
    <property type="entry name" value="PAP2/HPO_sf"/>
</dbReference>
<comment type="catalytic activity">
    <reaction evidence="3">
        <text>di-trans,octa-cis-undecaprenyl diphosphate + H2O = di-trans,octa-cis-undecaprenyl phosphate + phosphate + H(+)</text>
        <dbReference type="Rhea" id="RHEA:28094"/>
        <dbReference type="ChEBI" id="CHEBI:15377"/>
        <dbReference type="ChEBI" id="CHEBI:15378"/>
        <dbReference type="ChEBI" id="CHEBI:43474"/>
        <dbReference type="ChEBI" id="CHEBI:58405"/>
        <dbReference type="ChEBI" id="CHEBI:60392"/>
        <dbReference type="EC" id="3.6.1.27"/>
    </reaction>
</comment>
<dbReference type="SMART" id="SM00014">
    <property type="entry name" value="acidPPc"/>
    <property type="match status" value="1"/>
</dbReference>
<evidence type="ECO:0000256" key="3">
    <source>
        <dbReference type="ARBA" id="ARBA00047594"/>
    </source>
</evidence>
<dbReference type="PANTHER" id="PTHR14969:SF13">
    <property type="entry name" value="AT30094P"/>
    <property type="match status" value="1"/>
</dbReference>
<dbReference type="PANTHER" id="PTHR14969">
    <property type="entry name" value="SPHINGOSINE-1-PHOSPHATE PHOSPHOHYDROLASE"/>
    <property type="match status" value="1"/>
</dbReference>
<feature type="domain" description="Phosphatidic acid phosphatase type 2/haloperoxidase" evidence="5">
    <location>
        <begin position="84"/>
        <end position="198"/>
    </location>
</feature>
<dbReference type="EMBL" id="FLOC01000002">
    <property type="protein sequence ID" value="SBS27059.1"/>
    <property type="molecule type" value="Genomic_DNA"/>
</dbReference>
<sequence length="210" mass="23177">MRIRIAYLMSVLALTGLTWLALAPVSVFDRAVLLWFREASLMLRGPVWLAVVTRDITALGSNWVLLFAMAVLALVLIMRRRVRDGLEVLLLSLGGVGLSMGAKYIFARPRPELVPHLIEVYTPSFPSGHATMSMVCFLTAALVMSRPWQHIGARRTLIVFAVLSSLLVGVSRIMLGVHWPTDVMAGWLVGGLWVLSVNQCCTHRRSDVAA</sequence>
<name>A0A1A8T615_9GAMM</name>
<dbReference type="CDD" id="cd03392">
    <property type="entry name" value="PAP2_like_2"/>
    <property type="match status" value="1"/>
</dbReference>
<accession>A0A1A8T615</accession>
<dbReference type="GO" id="GO:0050380">
    <property type="term" value="F:undecaprenyl-diphosphatase activity"/>
    <property type="evidence" value="ECO:0007669"/>
    <property type="project" value="UniProtKB-EC"/>
</dbReference>
<gene>
    <name evidence="6" type="ORF">MAQ5080_00717</name>
</gene>
<evidence type="ECO:0000256" key="1">
    <source>
        <dbReference type="ARBA" id="ARBA00012374"/>
    </source>
</evidence>
<dbReference type="EC" id="3.6.1.27" evidence="1"/>
<dbReference type="AlphaFoldDB" id="A0A1A8T615"/>
<dbReference type="STRING" id="295068.MAQ5080_00717"/>
<dbReference type="InterPro" id="IPR000326">
    <property type="entry name" value="PAP2/HPO"/>
</dbReference>
<evidence type="ECO:0000259" key="5">
    <source>
        <dbReference type="SMART" id="SM00014"/>
    </source>
</evidence>
<feature type="transmembrane region" description="Helical" evidence="4">
    <location>
        <begin position="51"/>
        <end position="76"/>
    </location>
</feature>
<feature type="transmembrane region" description="Helical" evidence="4">
    <location>
        <begin position="88"/>
        <end position="107"/>
    </location>
</feature>
<dbReference type="OrthoDB" id="9780918at2"/>
<proteinExistence type="predicted"/>
<feature type="transmembrane region" description="Helical" evidence="4">
    <location>
        <begin position="127"/>
        <end position="145"/>
    </location>
</feature>
<dbReference type="Gene3D" id="1.20.144.10">
    <property type="entry name" value="Phosphatidic acid phosphatase type 2/haloperoxidase"/>
    <property type="match status" value="2"/>
</dbReference>
<feature type="transmembrane region" description="Helical" evidence="4">
    <location>
        <begin position="157"/>
        <end position="177"/>
    </location>
</feature>
<keyword evidence="4" id="KW-0812">Transmembrane</keyword>
<dbReference type="RefSeq" id="WP_156496593.1">
    <property type="nucleotide sequence ID" value="NZ_FLOC01000002.1"/>
</dbReference>
<evidence type="ECO:0000313" key="6">
    <source>
        <dbReference type="EMBL" id="SBS27059.1"/>
    </source>
</evidence>
<dbReference type="Pfam" id="PF01569">
    <property type="entry name" value="PAP2"/>
    <property type="match status" value="1"/>
</dbReference>
<evidence type="ECO:0000313" key="7">
    <source>
        <dbReference type="Proteomes" id="UP000092627"/>
    </source>
</evidence>
<reference evidence="6 7" key="1">
    <citation type="submission" date="2016-06" db="EMBL/GenBank/DDBJ databases">
        <authorList>
            <person name="Kjaerup R.B."/>
            <person name="Dalgaard T.S."/>
            <person name="Juul-Madsen H.R."/>
        </authorList>
    </citation>
    <scope>NUCLEOTIDE SEQUENCE [LARGE SCALE GENOMIC DNA]</scope>
    <source>
        <strain evidence="6 7">CECT 5080</strain>
    </source>
</reference>
<dbReference type="Proteomes" id="UP000092627">
    <property type="component" value="Unassembled WGS sequence"/>
</dbReference>
<dbReference type="SUPFAM" id="SSF48317">
    <property type="entry name" value="Acid phosphatase/Vanadium-dependent haloperoxidase"/>
    <property type="match status" value="1"/>
</dbReference>
<keyword evidence="4" id="KW-1133">Transmembrane helix</keyword>
<evidence type="ECO:0000256" key="2">
    <source>
        <dbReference type="ARBA" id="ARBA00032707"/>
    </source>
</evidence>